<keyword evidence="9" id="KW-1185">Reference proteome</keyword>
<gene>
    <name evidence="8" type="ORF">WJX75_000326</name>
</gene>
<dbReference type="Pfam" id="PF03798">
    <property type="entry name" value="TRAM_LAG1_CLN8"/>
    <property type="match status" value="1"/>
</dbReference>
<feature type="transmembrane region" description="Helical" evidence="6">
    <location>
        <begin position="169"/>
        <end position="188"/>
    </location>
</feature>
<dbReference type="InterPro" id="IPR016439">
    <property type="entry name" value="Lag1/Lac1-like"/>
</dbReference>
<dbReference type="PROSITE" id="PS50922">
    <property type="entry name" value="TLC"/>
    <property type="match status" value="1"/>
</dbReference>
<reference evidence="8 9" key="1">
    <citation type="journal article" date="2024" name="Nat. Commun.">
        <title>Phylogenomics reveals the evolutionary origins of lichenization in chlorophyte algae.</title>
        <authorList>
            <person name="Puginier C."/>
            <person name="Libourel C."/>
            <person name="Otte J."/>
            <person name="Skaloud P."/>
            <person name="Haon M."/>
            <person name="Grisel S."/>
            <person name="Petersen M."/>
            <person name="Berrin J.G."/>
            <person name="Delaux P.M."/>
            <person name="Dal Grande F."/>
            <person name="Keller J."/>
        </authorList>
    </citation>
    <scope>NUCLEOTIDE SEQUENCE [LARGE SCALE GENOMIC DNA]</scope>
    <source>
        <strain evidence="8 9">SAG 216-7</strain>
    </source>
</reference>
<dbReference type="EMBL" id="JALJOT010000002">
    <property type="protein sequence ID" value="KAK9917051.1"/>
    <property type="molecule type" value="Genomic_DNA"/>
</dbReference>
<evidence type="ECO:0000256" key="3">
    <source>
        <dbReference type="ARBA" id="ARBA00022989"/>
    </source>
</evidence>
<accession>A0ABR2YZB3</accession>
<dbReference type="PANTHER" id="PTHR12560:SF0">
    <property type="entry name" value="LD18904P"/>
    <property type="match status" value="1"/>
</dbReference>
<keyword evidence="4 5" id="KW-0472">Membrane</keyword>
<sequence length="300" mass="35234">MGGLVGMNGHSLDIASLLDTRKGGYTLAIALAFFYPILRLALDRWVFGPIGRASFFPKEKKSDDPPAANLESRLYKYKESFWKASVYTVLVLLGLYVSINENFFRDTRHFWLGCTQFPPCNYKVSRGLRLLYAMELGYYLQAVPSLVFWEVRRKDFWENMAHHFATLGLIIYSHQVNFVKVGAMVFLCHDINDIFMEAAKMARYAEHKWLPTTLFVVFMLSWFTSRIYYFPAYVIRSVYYEPINLVAKVHNINPHPHWEIFLGLLCFLFSLHIYWSYLILKIAYRQVFKGDMDDVREEED</sequence>
<keyword evidence="2 5" id="KW-0812">Transmembrane</keyword>
<feature type="transmembrane region" description="Helical" evidence="6">
    <location>
        <begin position="24"/>
        <end position="42"/>
    </location>
</feature>
<comment type="caution">
    <text evidence="8">The sequence shown here is derived from an EMBL/GenBank/DDBJ whole genome shotgun (WGS) entry which is preliminary data.</text>
</comment>
<keyword evidence="3 6" id="KW-1133">Transmembrane helix</keyword>
<evidence type="ECO:0000256" key="6">
    <source>
        <dbReference type="SAM" id="Phobius"/>
    </source>
</evidence>
<organism evidence="8 9">
    <name type="scientific">Coccomyxa subellipsoidea</name>
    <dbReference type="NCBI Taxonomy" id="248742"/>
    <lineage>
        <taxon>Eukaryota</taxon>
        <taxon>Viridiplantae</taxon>
        <taxon>Chlorophyta</taxon>
        <taxon>core chlorophytes</taxon>
        <taxon>Trebouxiophyceae</taxon>
        <taxon>Trebouxiophyceae incertae sedis</taxon>
        <taxon>Coccomyxaceae</taxon>
        <taxon>Coccomyxa</taxon>
    </lineage>
</organism>
<feature type="transmembrane region" description="Helical" evidence="6">
    <location>
        <begin position="209"/>
        <end position="229"/>
    </location>
</feature>
<dbReference type="PANTHER" id="PTHR12560">
    <property type="entry name" value="LONGEVITY ASSURANCE FACTOR 1 LAG1"/>
    <property type="match status" value="1"/>
</dbReference>
<comment type="subcellular location">
    <subcellularLocation>
        <location evidence="1">Membrane</location>
        <topology evidence="1">Multi-pass membrane protein</topology>
    </subcellularLocation>
</comment>
<evidence type="ECO:0000313" key="9">
    <source>
        <dbReference type="Proteomes" id="UP001491310"/>
    </source>
</evidence>
<name>A0ABR2YZB3_9CHLO</name>
<protein>
    <recommendedName>
        <fullName evidence="7">TLC domain-containing protein</fullName>
    </recommendedName>
</protein>
<feature type="domain" description="TLC" evidence="7">
    <location>
        <begin position="75"/>
        <end position="288"/>
    </location>
</feature>
<evidence type="ECO:0000256" key="5">
    <source>
        <dbReference type="PROSITE-ProRule" id="PRU00205"/>
    </source>
</evidence>
<dbReference type="SMART" id="SM00724">
    <property type="entry name" value="TLC"/>
    <property type="match status" value="1"/>
</dbReference>
<dbReference type="InterPro" id="IPR006634">
    <property type="entry name" value="TLC-dom"/>
</dbReference>
<dbReference type="Proteomes" id="UP001491310">
    <property type="component" value="Unassembled WGS sequence"/>
</dbReference>
<feature type="transmembrane region" description="Helical" evidence="6">
    <location>
        <begin position="80"/>
        <end position="99"/>
    </location>
</feature>
<evidence type="ECO:0000256" key="2">
    <source>
        <dbReference type="ARBA" id="ARBA00022692"/>
    </source>
</evidence>
<feature type="transmembrane region" description="Helical" evidence="6">
    <location>
        <begin position="260"/>
        <end position="280"/>
    </location>
</feature>
<evidence type="ECO:0000256" key="1">
    <source>
        <dbReference type="ARBA" id="ARBA00004141"/>
    </source>
</evidence>
<proteinExistence type="predicted"/>
<evidence type="ECO:0000259" key="7">
    <source>
        <dbReference type="PROSITE" id="PS50922"/>
    </source>
</evidence>
<evidence type="ECO:0000256" key="4">
    <source>
        <dbReference type="ARBA" id="ARBA00023136"/>
    </source>
</evidence>
<evidence type="ECO:0000313" key="8">
    <source>
        <dbReference type="EMBL" id="KAK9917051.1"/>
    </source>
</evidence>